<evidence type="ECO:0000313" key="16">
    <source>
        <dbReference type="EMBL" id="KAK5638737.1"/>
    </source>
</evidence>
<accession>A0AAN7ZCU1</accession>
<evidence type="ECO:0000256" key="10">
    <source>
        <dbReference type="ARBA" id="ARBA00023004"/>
    </source>
</evidence>
<comment type="caution">
    <text evidence="16">The sequence shown here is derived from an EMBL/GenBank/DDBJ whole genome shotgun (WGS) entry which is preliminary data.</text>
</comment>
<evidence type="ECO:0008006" key="18">
    <source>
        <dbReference type="Google" id="ProtNLM"/>
    </source>
</evidence>
<evidence type="ECO:0000256" key="11">
    <source>
        <dbReference type="ARBA" id="ARBA00023033"/>
    </source>
</evidence>
<dbReference type="PROSITE" id="PS00086">
    <property type="entry name" value="CYTOCHROME_P450"/>
    <property type="match status" value="1"/>
</dbReference>
<dbReference type="GO" id="GO:0005506">
    <property type="term" value="F:iron ion binding"/>
    <property type="evidence" value="ECO:0007669"/>
    <property type="project" value="InterPro"/>
</dbReference>
<keyword evidence="15" id="KW-0812">Transmembrane</keyword>
<dbReference type="GO" id="GO:0005789">
    <property type="term" value="C:endoplasmic reticulum membrane"/>
    <property type="evidence" value="ECO:0007669"/>
    <property type="project" value="UniProtKB-SubCell"/>
</dbReference>
<dbReference type="Proteomes" id="UP001329430">
    <property type="component" value="Chromosome 10"/>
</dbReference>
<dbReference type="InterPro" id="IPR036396">
    <property type="entry name" value="Cyt_P450_sf"/>
</dbReference>
<dbReference type="PRINTS" id="PR00463">
    <property type="entry name" value="EP450I"/>
</dbReference>
<dbReference type="FunFam" id="1.10.630.10:FF:000042">
    <property type="entry name" value="Cytochrome P450"/>
    <property type="match status" value="1"/>
</dbReference>
<keyword evidence="9 14" id="KW-0560">Oxidoreductase</keyword>
<dbReference type="Pfam" id="PF00067">
    <property type="entry name" value="p450"/>
    <property type="match status" value="1"/>
</dbReference>
<evidence type="ECO:0000256" key="1">
    <source>
        <dbReference type="ARBA" id="ARBA00001971"/>
    </source>
</evidence>
<keyword evidence="10 13" id="KW-0408">Iron</keyword>
<evidence type="ECO:0000256" key="3">
    <source>
        <dbReference type="ARBA" id="ARBA00004406"/>
    </source>
</evidence>
<dbReference type="InterPro" id="IPR017972">
    <property type="entry name" value="Cyt_P450_CS"/>
</dbReference>
<dbReference type="GO" id="GO:0016705">
    <property type="term" value="F:oxidoreductase activity, acting on paired donors, with incorporation or reduction of molecular oxygen"/>
    <property type="evidence" value="ECO:0007669"/>
    <property type="project" value="InterPro"/>
</dbReference>
<comment type="cofactor">
    <cofactor evidence="1 13">
        <name>heme</name>
        <dbReference type="ChEBI" id="CHEBI:30413"/>
    </cofactor>
</comment>
<keyword evidence="15" id="KW-1133">Transmembrane helix</keyword>
<evidence type="ECO:0000256" key="4">
    <source>
        <dbReference type="ARBA" id="ARBA00010617"/>
    </source>
</evidence>
<keyword evidence="12 15" id="KW-0472">Membrane</keyword>
<feature type="transmembrane region" description="Helical" evidence="15">
    <location>
        <begin position="6"/>
        <end position="24"/>
    </location>
</feature>
<gene>
    <name evidence="16" type="ORF">RI129_013032</name>
</gene>
<keyword evidence="11 14" id="KW-0503">Monooxygenase</keyword>
<dbReference type="AlphaFoldDB" id="A0AAN7ZCU1"/>
<feature type="binding site" description="axial binding residue" evidence="13">
    <location>
        <position position="444"/>
    </location>
    <ligand>
        <name>heme</name>
        <dbReference type="ChEBI" id="CHEBI:30413"/>
    </ligand>
    <ligandPart>
        <name>Fe</name>
        <dbReference type="ChEBI" id="CHEBI:18248"/>
    </ligandPart>
</feature>
<dbReference type="InterPro" id="IPR002401">
    <property type="entry name" value="Cyt_P450_E_grp-I"/>
</dbReference>
<dbReference type="PRINTS" id="PR00385">
    <property type="entry name" value="P450"/>
</dbReference>
<evidence type="ECO:0000256" key="6">
    <source>
        <dbReference type="ARBA" id="ARBA00022723"/>
    </source>
</evidence>
<dbReference type="InterPro" id="IPR050476">
    <property type="entry name" value="Insect_CytP450_Detox"/>
</dbReference>
<dbReference type="CDD" id="cd11056">
    <property type="entry name" value="CYP6-like"/>
    <property type="match status" value="1"/>
</dbReference>
<sequence length="503" mass="57809">MWINLIIYFATFVIAVVAYFKWSFGYWKKQGVPYLPSSIPFGTMNNPFTLSEAIADNVFRQYMESKALGYKYVGLYGLTIPQFMVIDPQLIKNVLIKDFQHFTDRGFYYNEKDDPLSAHLFSLAGQKWRRLRAKLTPTFTSAKMKTMNKFVVSCGYQLRDALAVRCAQGPIDIKDLLERYTTNVIGSCAFGIECNSFTDPSNEFCKYTKKQFLPTTFQNLKMFVSFMFPSFAEMIRMKVVTEGVTNFFMKTVRESVEIRKGTSEVRNDFLQILIELMKSERSDNNGDAITIEEVAAQAFLFFLAGFETSSSTMSFCLYELSQNQDVQQKVRDEIDAVLKKYDGEITYDALKEMEYMGCVINETLRKYPPVPVLNRKCVLDYQIPNTDVIIEKGINVVIPLIGLQRDPDYFDDPEKFDPDRFTKSNIEKVTQFSYMPFGEGNRICLGLRFGLMQTKIGLLLMLKNFKFSLSDKTQTPIQLNPICFVLSVQGGIWLNAEKISEAK</sequence>
<evidence type="ECO:0000256" key="9">
    <source>
        <dbReference type="ARBA" id="ARBA00023002"/>
    </source>
</evidence>
<keyword evidence="7" id="KW-0256">Endoplasmic reticulum</keyword>
<reference evidence="16 17" key="1">
    <citation type="journal article" date="2024" name="Insects">
        <title>An Improved Chromosome-Level Genome Assembly of the Firefly Pyrocoelia pectoralis.</title>
        <authorList>
            <person name="Fu X."/>
            <person name="Meyer-Rochow V.B."/>
            <person name="Ballantyne L."/>
            <person name="Zhu X."/>
        </authorList>
    </citation>
    <scope>NUCLEOTIDE SEQUENCE [LARGE SCALE GENOMIC DNA]</scope>
    <source>
        <strain evidence="16">XCY_ONT2</strain>
    </source>
</reference>
<keyword evidence="5 13" id="KW-0349">Heme</keyword>
<keyword evidence="8" id="KW-0492">Microsome</keyword>
<keyword evidence="17" id="KW-1185">Reference proteome</keyword>
<evidence type="ECO:0000256" key="8">
    <source>
        <dbReference type="ARBA" id="ARBA00022848"/>
    </source>
</evidence>
<dbReference type="InterPro" id="IPR001128">
    <property type="entry name" value="Cyt_P450"/>
</dbReference>
<dbReference type="SUPFAM" id="SSF48264">
    <property type="entry name" value="Cytochrome P450"/>
    <property type="match status" value="1"/>
</dbReference>
<evidence type="ECO:0000256" key="2">
    <source>
        <dbReference type="ARBA" id="ARBA00004174"/>
    </source>
</evidence>
<evidence type="ECO:0000256" key="5">
    <source>
        <dbReference type="ARBA" id="ARBA00022617"/>
    </source>
</evidence>
<evidence type="ECO:0000256" key="13">
    <source>
        <dbReference type="PIRSR" id="PIRSR602401-1"/>
    </source>
</evidence>
<evidence type="ECO:0000256" key="14">
    <source>
        <dbReference type="RuleBase" id="RU000461"/>
    </source>
</evidence>
<evidence type="ECO:0000313" key="17">
    <source>
        <dbReference type="Proteomes" id="UP001329430"/>
    </source>
</evidence>
<dbReference type="GO" id="GO:0004497">
    <property type="term" value="F:monooxygenase activity"/>
    <property type="evidence" value="ECO:0007669"/>
    <property type="project" value="UniProtKB-KW"/>
</dbReference>
<name>A0AAN7ZCU1_9COLE</name>
<evidence type="ECO:0000256" key="7">
    <source>
        <dbReference type="ARBA" id="ARBA00022824"/>
    </source>
</evidence>
<dbReference type="PANTHER" id="PTHR24292">
    <property type="entry name" value="CYTOCHROME P450"/>
    <property type="match status" value="1"/>
</dbReference>
<comment type="similarity">
    <text evidence="4 14">Belongs to the cytochrome P450 family.</text>
</comment>
<evidence type="ECO:0000256" key="12">
    <source>
        <dbReference type="ARBA" id="ARBA00023136"/>
    </source>
</evidence>
<keyword evidence="6 13" id="KW-0479">Metal-binding</keyword>
<dbReference type="GO" id="GO:0020037">
    <property type="term" value="F:heme binding"/>
    <property type="evidence" value="ECO:0007669"/>
    <property type="project" value="InterPro"/>
</dbReference>
<evidence type="ECO:0000256" key="15">
    <source>
        <dbReference type="SAM" id="Phobius"/>
    </source>
</evidence>
<protein>
    <recommendedName>
        <fullName evidence="18">Cytochrome P450</fullName>
    </recommendedName>
</protein>
<dbReference type="PANTHER" id="PTHR24292:SF100">
    <property type="entry name" value="CYTOCHROME P450 6A16, ISOFORM B-RELATED"/>
    <property type="match status" value="1"/>
</dbReference>
<comment type="subcellular location">
    <subcellularLocation>
        <location evidence="3">Endoplasmic reticulum membrane</location>
        <topology evidence="3">Peripheral membrane protein</topology>
    </subcellularLocation>
    <subcellularLocation>
        <location evidence="2">Microsome membrane</location>
        <topology evidence="2">Peripheral membrane protein</topology>
    </subcellularLocation>
</comment>
<dbReference type="Gene3D" id="1.10.630.10">
    <property type="entry name" value="Cytochrome P450"/>
    <property type="match status" value="1"/>
</dbReference>
<organism evidence="16 17">
    <name type="scientific">Pyrocoelia pectoralis</name>
    <dbReference type="NCBI Taxonomy" id="417401"/>
    <lineage>
        <taxon>Eukaryota</taxon>
        <taxon>Metazoa</taxon>
        <taxon>Ecdysozoa</taxon>
        <taxon>Arthropoda</taxon>
        <taxon>Hexapoda</taxon>
        <taxon>Insecta</taxon>
        <taxon>Pterygota</taxon>
        <taxon>Neoptera</taxon>
        <taxon>Endopterygota</taxon>
        <taxon>Coleoptera</taxon>
        <taxon>Polyphaga</taxon>
        <taxon>Elateriformia</taxon>
        <taxon>Elateroidea</taxon>
        <taxon>Lampyridae</taxon>
        <taxon>Lampyrinae</taxon>
        <taxon>Pyrocoelia</taxon>
    </lineage>
</organism>
<dbReference type="EMBL" id="JAVRBK010000010">
    <property type="protein sequence ID" value="KAK5638737.1"/>
    <property type="molecule type" value="Genomic_DNA"/>
</dbReference>
<proteinExistence type="inferred from homology"/>